<feature type="region of interest" description="Disordered" evidence="1">
    <location>
        <begin position="1"/>
        <end position="117"/>
    </location>
</feature>
<feature type="compositionally biased region" description="Polar residues" evidence="1">
    <location>
        <begin position="54"/>
        <end position="64"/>
    </location>
</feature>
<name>A0A3P7MHH2_CYLGO</name>
<sequence length="208" mass="22499">MEVGNVTDAYMTEDEGMRDEGSASPSKNAPVPSPRDGSPRKSPLQEDTAKTAFNLGSSSENGSASPPKAKMRKVIVPKESKERKSAEPPVKEEPKEEVTEVTIGDVGDVNEAEPTVSVTFTQPNTVKMAVETNGDGDHSEDVSAAELPPSGPLPSPDGKEEMEKVYTNLDAIEEAIASDEQYPMEGIDSMEERYKSYTKLNLFFRGGR</sequence>
<dbReference type="EMBL" id="UYRV01110349">
    <property type="protein sequence ID" value="VDN25940.1"/>
    <property type="molecule type" value="Genomic_DNA"/>
</dbReference>
<feature type="region of interest" description="Disordered" evidence="1">
    <location>
        <begin position="129"/>
        <end position="160"/>
    </location>
</feature>
<reference evidence="2 3" key="1">
    <citation type="submission" date="2018-11" db="EMBL/GenBank/DDBJ databases">
        <authorList>
            <consortium name="Pathogen Informatics"/>
        </authorList>
    </citation>
    <scope>NUCLEOTIDE SEQUENCE [LARGE SCALE GENOMIC DNA]</scope>
</reference>
<dbReference type="Proteomes" id="UP000271889">
    <property type="component" value="Unassembled WGS sequence"/>
</dbReference>
<accession>A0A3P7MHH2</accession>
<protein>
    <submittedName>
        <fullName evidence="2">Uncharacterized protein</fullName>
    </submittedName>
</protein>
<evidence type="ECO:0000313" key="3">
    <source>
        <dbReference type="Proteomes" id="UP000271889"/>
    </source>
</evidence>
<evidence type="ECO:0000313" key="2">
    <source>
        <dbReference type="EMBL" id="VDN25940.1"/>
    </source>
</evidence>
<dbReference type="OrthoDB" id="10057795at2759"/>
<gene>
    <name evidence="2" type="ORF">CGOC_LOCUS10246</name>
</gene>
<proteinExistence type="predicted"/>
<evidence type="ECO:0000256" key="1">
    <source>
        <dbReference type="SAM" id="MobiDB-lite"/>
    </source>
</evidence>
<keyword evidence="3" id="KW-1185">Reference proteome</keyword>
<feature type="compositionally biased region" description="Basic and acidic residues" evidence="1">
    <location>
        <begin position="76"/>
        <end position="98"/>
    </location>
</feature>
<dbReference type="AlphaFoldDB" id="A0A3P7MHH2"/>
<feature type="compositionally biased region" description="Basic and acidic residues" evidence="1">
    <location>
        <begin position="37"/>
        <end position="49"/>
    </location>
</feature>
<organism evidence="2 3">
    <name type="scientific">Cylicostephanus goldi</name>
    <name type="common">Nematode worm</name>
    <dbReference type="NCBI Taxonomy" id="71465"/>
    <lineage>
        <taxon>Eukaryota</taxon>
        <taxon>Metazoa</taxon>
        <taxon>Ecdysozoa</taxon>
        <taxon>Nematoda</taxon>
        <taxon>Chromadorea</taxon>
        <taxon>Rhabditida</taxon>
        <taxon>Rhabditina</taxon>
        <taxon>Rhabditomorpha</taxon>
        <taxon>Strongyloidea</taxon>
        <taxon>Strongylidae</taxon>
        <taxon>Cylicostephanus</taxon>
    </lineage>
</organism>